<gene>
    <name evidence="2" type="ORF">CLG94_03320</name>
</gene>
<comment type="caution">
    <text evidence="2">The sequence shown here is derived from an EMBL/GenBank/DDBJ whole genome shotgun (WGS) entry which is preliminary data.</text>
</comment>
<accession>A0A2T4U015</accession>
<name>A0A2T4U015_9BACT</name>
<dbReference type="EMBL" id="NVQC01000013">
    <property type="protein sequence ID" value="PTL36715.1"/>
    <property type="molecule type" value="Genomic_DNA"/>
</dbReference>
<dbReference type="Pfam" id="PF04264">
    <property type="entry name" value="YceI"/>
    <property type="match status" value="1"/>
</dbReference>
<dbReference type="AlphaFoldDB" id="A0A2T4U015"/>
<evidence type="ECO:0000313" key="3">
    <source>
        <dbReference type="Proteomes" id="UP000241436"/>
    </source>
</evidence>
<reference evidence="2 3" key="1">
    <citation type="submission" date="2017-09" db="EMBL/GenBank/DDBJ databases">
        <title>Bloom of a denitrifying methanotroph, Candidatus Methylomirabilis limnetica, in a deep stratified lake.</title>
        <authorList>
            <person name="Graf J.S."/>
            <person name="Marchant H.K."/>
            <person name="Tienken D."/>
            <person name="Hach P.F."/>
            <person name="Brand A."/>
            <person name="Schubert C.J."/>
            <person name="Kuypers M.M."/>
            <person name="Milucka J."/>
        </authorList>
    </citation>
    <scope>NUCLEOTIDE SEQUENCE [LARGE SCALE GENOMIC DNA]</scope>
    <source>
        <strain evidence="2 3">Zug</strain>
    </source>
</reference>
<dbReference type="OrthoDB" id="116832at2"/>
<reference evidence="3" key="2">
    <citation type="journal article" date="2018" name="Environ. Microbiol.">
        <title>Bloom of a denitrifying methanotroph, 'Candidatus Methylomirabilis limnetica', in a deep stratified lake.</title>
        <authorList>
            <person name="Graf J.S."/>
            <person name="Mayr M.J."/>
            <person name="Marchant H.K."/>
            <person name="Tienken D."/>
            <person name="Hach P.F."/>
            <person name="Brand A."/>
            <person name="Schubert C.J."/>
            <person name="Kuypers M.M."/>
            <person name="Milucka J."/>
        </authorList>
    </citation>
    <scope>NUCLEOTIDE SEQUENCE [LARGE SCALE GENOMIC DNA]</scope>
    <source>
        <strain evidence="3">Zug</strain>
    </source>
</reference>
<dbReference type="RefSeq" id="WP_107561469.1">
    <property type="nucleotide sequence ID" value="NZ_NVQC01000013.1"/>
</dbReference>
<dbReference type="SMART" id="SM00867">
    <property type="entry name" value="YceI"/>
    <property type="match status" value="1"/>
</dbReference>
<evidence type="ECO:0000259" key="1">
    <source>
        <dbReference type="SMART" id="SM00867"/>
    </source>
</evidence>
<dbReference type="Gene3D" id="2.40.128.110">
    <property type="entry name" value="Lipid/polyisoprenoid-binding, YceI-like"/>
    <property type="match status" value="1"/>
</dbReference>
<dbReference type="PANTHER" id="PTHR34406">
    <property type="entry name" value="PROTEIN YCEI"/>
    <property type="match status" value="1"/>
</dbReference>
<organism evidence="2 3">
    <name type="scientific">Candidatus Methylomirabilis limnetica</name>
    <dbReference type="NCBI Taxonomy" id="2033718"/>
    <lineage>
        <taxon>Bacteria</taxon>
        <taxon>Candidatus Methylomirabilota</taxon>
        <taxon>Candidatus Methylomirabilia</taxon>
        <taxon>Candidatus Methylomirabilales</taxon>
        <taxon>Candidatus Methylomirabilaceae</taxon>
        <taxon>Candidatus Methylomirabilis</taxon>
    </lineage>
</organism>
<dbReference type="PANTHER" id="PTHR34406:SF1">
    <property type="entry name" value="PROTEIN YCEI"/>
    <property type="match status" value="1"/>
</dbReference>
<sequence>MVPHRPHQRDRNVGRFLPGICLLGWLLIPQSVLLACELTPKPESGHHLAYVLDPRESTIRFDADARLHTFTGVVGQLSGRVRLLSAPLASKAAGCVEIEASSLTTGIAMRDNKMGRSHLHTDRFPTILFTLSGVDLVEPKSGGHYTATLRGSLMLHGVTALLLIPTKVVLTEQRLVVEGAVPLRLSTFQIPIPSLLFIPMKDEVMVSFKVVAVPE</sequence>
<dbReference type="InterPro" id="IPR036761">
    <property type="entry name" value="TTHA0802/YceI-like_sf"/>
</dbReference>
<keyword evidence="3" id="KW-1185">Reference proteome</keyword>
<dbReference type="InterPro" id="IPR007372">
    <property type="entry name" value="Lipid/polyisoprenoid-bd_YceI"/>
</dbReference>
<protein>
    <recommendedName>
        <fullName evidence="1">Lipid/polyisoprenoid-binding YceI-like domain-containing protein</fullName>
    </recommendedName>
</protein>
<dbReference type="Proteomes" id="UP000241436">
    <property type="component" value="Unassembled WGS sequence"/>
</dbReference>
<feature type="domain" description="Lipid/polyisoprenoid-binding YceI-like" evidence="1">
    <location>
        <begin position="49"/>
        <end position="213"/>
    </location>
</feature>
<dbReference type="SUPFAM" id="SSF101874">
    <property type="entry name" value="YceI-like"/>
    <property type="match status" value="1"/>
</dbReference>
<evidence type="ECO:0000313" key="2">
    <source>
        <dbReference type="EMBL" id="PTL36715.1"/>
    </source>
</evidence>
<proteinExistence type="predicted"/>